<dbReference type="EMBL" id="UZAU01000301">
    <property type="status" value="NOT_ANNOTATED_CDS"/>
    <property type="molecule type" value="Genomic_DNA"/>
</dbReference>
<evidence type="ECO:0000313" key="2">
    <source>
        <dbReference type="EnsemblPlants" id="cds.evm.model.03.1409"/>
    </source>
</evidence>
<reference evidence="2" key="2">
    <citation type="submission" date="2021-03" db="UniProtKB">
        <authorList>
            <consortium name="EnsemblPlants"/>
        </authorList>
    </citation>
    <scope>IDENTIFICATION</scope>
</reference>
<dbReference type="Proteomes" id="UP000596661">
    <property type="component" value="Chromosome 3"/>
</dbReference>
<proteinExistence type="predicted"/>
<accession>A0A803P563</accession>
<reference evidence="2" key="1">
    <citation type="submission" date="2018-11" db="EMBL/GenBank/DDBJ databases">
        <authorList>
            <person name="Grassa J C."/>
        </authorList>
    </citation>
    <scope>NUCLEOTIDE SEQUENCE [LARGE SCALE GENOMIC DNA]</scope>
</reference>
<feature type="region of interest" description="Disordered" evidence="1">
    <location>
        <begin position="234"/>
        <end position="266"/>
    </location>
</feature>
<name>A0A803P563_CANSA</name>
<organism evidence="2 3">
    <name type="scientific">Cannabis sativa</name>
    <name type="common">Hemp</name>
    <name type="synonym">Marijuana</name>
    <dbReference type="NCBI Taxonomy" id="3483"/>
    <lineage>
        <taxon>Eukaryota</taxon>
        <taxon>Viridiplantae</taxon>
        <taxon>Streptophyta</taxon>
        <taxon>Embryophyta</taxon>
        <taxon>Tracheophyta</taxon>
        <taxon>Spermatophyta</taxon>
        <taxon>Magnoliopsida</taxon>
        <taxon>eudicotyledons</taxon>
        <taxon>Gunneridae</taxon>
        <taxon>Pentapetalae</taxon>
        <taxon>rosids</taxon>
        <taxon>fabids</taxon>
        <taxon>Rosales</taxon>
        <taxon>Cannabaceae</taxon>
        <taxon>Cannabis</taxon>
    </lineage>
</organism>
<dbReference type="EnsemblPlants" id="evm.model.03.1409">
    <property type="protein sequence ID" value="cds.evm.model.03.1409"/>
    <property type="gene ID" value="evm.TU.03.1409"/>
</dbReference>
<feature type="compositionally biased region" description="Acidic residues" evidence="1">
    <location>
        <begin position="255"/>
        <end position="265"/>
    </location>
</feature>
<protein>
    <submittedName>
        <fullName evidence="2">Uncharacterized protein</fullName>
    </submittedName>
</protein>
<evidence type="ECO:0000313" key="3">
    <source>
        <dbReference type="Proteomes" id="UP000596661"/>
    </source>
</evidence>
<dbReference type="AlphaFoldDB" id="A0A803P563"/>
<evidence type="ECO:0000256" key="1">
    <source>
        <dbReference type="SAM" id="MobiDB-lite"/>
    </source>
</evidence>
<dbReference type="Gramene" id="evm.model.03.1409">
    <property type="protein sequence ID" value="cds.evm.model.03.1409"/>
    <property type="gene ID" value="evm.TU.03.1409"/>
</dbReference>
<sequence>MKLSGKYPLVQLTRVLSKPYRFFRLLTSPCLLCADDPERLLGSSSSDLEDDVPNTLPIARVISPLGVLPTVEIVLTIARHSRSIMERTKQTCHRAPPYDLHIPMLVTRGSVGIVEEVAQPQYDRYPGANEAKKPMAGRQYKTCVVFPNNPLCFYDEVRWPLNSLGHLSERRNILRFACEANFRKYGQYPPKFNVEGVEGPSGGPDDVPIVEVTCLRGTTGDAILLIRPRGHGLARPTCPLPTSRGNGKATVSDSSSDDSSSEDDGRELYESRMWTNQVDQTVVHPEGSSSSYLDEAIASQSMEEVAGQPADHMVVQSVEAMAGQLLGNPDATALSSTPLALAHE</sequence>
<keyword evidence="3" id="KW-1185">Reference proteome</keyword>